<sequence>EGTGGARLRGPVHTCVEQDVRQHDPGAAAAKELMAVRVSQEVLSGGRPLAALAASPGCVVGSSRGAGGGCCCVGLEVLLLRCAGSGGGRREVETPAAARTNEVNSEREI</sequence>
<dbReference type="EMBL" id="BMAR01000072">
    <property type="protein sequence ID" value="GFR52788.1"/>
    <property type="molecule type" value="Genomic_DNA"/>
</dbReference>
<evidence type="ECO:0000313" key="3">
    <source>
        <dbReference type="Proteomes" id="UP001054857"/>
    </source>
</evidence>
<comment type="caution">
    <text evidence="2">The sequence shown here is derived from an EMBL/GenBank/DDBJ whole genome shotgun (WGS) entry which is preliminary data.</text>
</comment>
<organism evidence="2 3">
    <name type="scientific">Astrephomene gubernaculifera</name>
    <dbReference type="NCBI Taxonomy" id="47775"/>
    <lineage>
        <taxon>Eukaryota</taxon>
        <taxon>Viridiplantae</taxon>
        <taxon>Chlorophyta</taxon>
        <taxon>core chlorophytes</taxon>
        <taxon>Chlorophyceae</taxon>
        <taxon>CS clade</taxon>
        <taxon>Chlamydomonadales</taxon>
        <taxon>Astrephomenaceae</taxon>
        <taxon>Astrephomene</taxon>
    </lineage>
</organism>
<feature type="non-terminal residue" evidence="2">
    <location>
        <position position="1"/>
    </location>
</feature>
<reference evidence="2 3" key="1">
    <citation type="journal article" date="2021" name="Sci. Rep.">
        <title>Genome sequencing of the multicellular alga Astrephomene provides insights into convergent evolution of germ-soma differentiation.</title>
        <authorList>
            <person name="Yamashita S."/>
            <person name="Yamamoto K."/>
            <person name="Matsuzaki R."/>
            <person name="Suzuki S."/>
            <person name="Yamaguchi H."/>
            <person name="Hirooka S."/>
            <person name="Minakuchi Y."/>
            <person name="Miyagishima S."/>
            <person name="Kawachi M."/>
            <person name="Toyoda A."/>
            <person name="Nozaki H."/>
        </authorList>
    </citation>
    <scope>NUCLEOTIDE SEQUENCE [LARGE SCALE GENOMIC DNA]</scope>
    <source>
        <strain evidence="2 3">NIES-4017</strain>
    </source>
</reference>
<accession>A0AAD3HTP9</accession>
<feature type="region of interest" description="Disordered" evidence="1">
    <location>
        <begin position="86"/>
        <end position="109"/>
    </location>
</feature>
<proteinExistence type="predicted"/>
<dbReference type="Proteomes" id="UP001054857">
    <property type="component" value="Unassembled WGS sequence"/>
</dbReference>
<gene>
    <name evidence="2" type="ORF">Agub_g15405</name>
</gene>
<keyword evidence="3" id="KW-1185">Reference proteome</keyword>
<dbReference type="AlphaFoldDB" id="A0AAD3HTP9"/>
<evidence type="ECO:0000256" key="1">
    <source>
        <dbReference type="SAM" id="MobiDB-lite"/>
    </source>
</evidence>
<protein>
    <submittedName>
        <fullName evidence="2">Uncharacterized protein</fullName>
    </submittedName>
</protein>
<name>A0AAD3HTP9_9CHLO</name>
<evidence type="ECO:0000313" key="2">
    <source>
        <dbReference type="EMBL" id="GFR52788.1"/>
    </source>
</evidence>